<dbReference type="EMBL" id="VCQT01000025">
    <property type="protein sequence ID" value="TMW13333.1"/>
    <property type="molecule type" value="Genomic_DNA"/>
</dbReference>
<evidence type="ECO:0000313" key="10">
    <source>
        <dbReference type="Proteomes" id="UP000739180"/>
    </source>
</evidence>
<comment type="similarity">
    <text evidence="6">Belongs to the exbB/tolQ family.</text>
</comment>
<evidence type="ECO:0000259" key="8">
    <source>
        <dbReference type="Pfam" id="PF01618"/>
    </source>
</evidence>
<evidence type="ECO:0000256" key="1">
    <source>
        <dbReference type="ARBA" id="ARBA00004651"/>
    </source>
</evidence>
<reference evidence="9 10" key="1">
    <citation type="submission" date="2019-05" db="EMBL/GenBank/DDBJ databases">
        <title>Genome of Alcanivorax gelatiniphagus, an oil degrading marine bacteria.</title>
        <authorList>
            <person name="Kwon K.K."/>
        </authorList>
    </citation>
    <scope>NUCLEOTIDE SEQUENCE [LARGE SCALE GENOMIC DNA]</scope>
    <source>
        <strain evidence="9 10">MEBiC 08158</strain>
    </source>
</reference>
<proteinExistence type="inferred from homology"/>
<keyword evidence="6" id="KW-0653">Protein transport</keyword>
<evidence type="ECO:0000256" key="6">
    <source>
        <dbReference type="RuleBase" id="RU004057"/>
    </source>
</evidence>
<sequence>MATPLDTLRLILHGIADLLAWPVMVGLLLAAALTLIAVGQCLRQGLTRRRPDAGLEHLDRAAREAGDTPLSLRLERILVEAEHRQWRAVTRLRLLVRVGPALGLMGTLIPMAHALQGLAEGQMPALAGNMVTAFAATVLGLAISVVAFLLAAVRERWARDDGAELALHAESLLAGPESAAHA</sequence>
<keyword evidence="2" id="KW-1003">Cell membrane</keyword>
<name>A0ABY2XN20_9GAMM</name>
<dbReference type="Pfam" id="PF01618">
    <property type="entry name" value="MotA_ExbB"/>
    <property type="match status" value="1"/>
</dbReference>
<keyword evidence="3 7" id="KW-0812">Transmembrane</keyword>
<dbReference type="PANTHER" id="PTHR30625">
    <property type="entry name" value="PROTEIN TOLQ"/>
    <property type="match status" value="1"/>
</dbReference>
<evidence type="ECO:0000256" key="7">
    <source>
        <dbReference type="SAM" id="Phobius"/>
    </source>
</evidence>
<organism evidence="9 10">
    <name type="scientific">Alloalcanivorax gelatiniphagus</name>
    <dbReference type="NCBI Taxonomy" id="1194167"/>
    <lineage>
        <taxon>Bacteria</taxon>
        <taxon>Pseudomonadati</taxon>
        <taxon>Pseudomonadota</taxon>
        <taxon>Gammaproteobacteria</taxon>
        <taxon>Oceanospirillales</taxon>
        <taxon>Alcanivoracaceae</taxon>
        <taxon>Alloalcanivorax</taxon>
    </lineage>
</organism>
<accession>A0ABY2XN20</accession>
<gene>
    <name evidence="9" type="ORF">FGS76_07120</name>
</gene>
<evidence type="ECO:0000313" key="9">
    <source>
        <dbReference type="EMBL" id="TMW13333.1"/>
    </source>
</evidence>
<comment type="subcellular location">
    <subcellularLocation>
        <location evidence="1">Cell membrane</location>
        <topology evidence="1">Multi-pass membrane protein</topology>
    </subcellularLocation>
    <subcellularLocation>
        <location evidence="6">Membrane</location>
        <topology evidence="6">Multi-pass membrane protein</topology>
    </subcellularLocation>
</comment>
<dbReference type="Proteomes" id="UP000739180">
    <property type="component" value="Unassembled WGS sequence"/>
</dbReference>
<dbReference type="InterPro" id="IPR050790">
    <property type="entry name" value="ExbB/TolQ_transport"/>
</dbReference>
<protein>
    <recommendedName>
        <fullName evidence="8">MotA/TolQ/ExbB proton channel domain-containing protein</fullName>
    </recommendedName>
</protein>
<dbReference type="PANTHER" id="PTHR30625:SF3">
    <property type="entry name" value="TOL-PAL SYSTEM PROTEIN TOLQ"/>
    <property type="match status" value="1"/>
</dbReference>
<evidence type="ECO:0000256" key="3">
    <source>
        <dbReference type="ARBA" id="ARBA00022692"/>
    </source>
</evidence>
<evidence type="ECO:0000256" key="2">
    <source>
        <dbReference type="ARBA" id="ARBA00022475"/>
    </source>
</evidence>
<evidence type="ECO:0000256" key="4">
    <source>
        <dbReference type="ARBA" id="ARBA00022989"/>
    </source>
</evidence>
<evidence type="ECO:0000256" key="5">
    <source>
        <dbReference type="ARBA" id="ARBA00023136"/>
    </source>
</evidence>
<keyword evidence="4 7" id="KW-1133">Transmembrane helix</keyword>
<feature type="transmembrane region" description="Helical" evidence="7">
    <location>
        <begin position="133"/>
        <end position="153"/>
    </location>
</feature>
<comment type="caution">
    <text evidence="9">The sequence shown here is derived from an EMBL/GenBank/DDBJ whole genome shotgun (WGS) entry which is preliminary data.</text>
</comment>
<keyword evidence="5 7" id="KW-0472">Membrane</keyword>
<keyword evidence="6" id="KW-0813">Transport</keyword>
<dbReference type="RefSeq" id="WP_138771926.1">
    <property type="nucleotide sequence ID" value="NZ_JBHSSX010000120.1"/>
</dbReference>
<keyword evidence="10" id="KW-1185">Reference proteome</keyword>
<dbReference type="InterPro" id="IPR002898">
    <property type="entry name" value="MotA_ExbB_proton_chnl"/>
</dbReference>
<feature type="domain" description="MotA/TolQ/ExbB proton channel" evidence="8">
    <location>
        <begin position="60"/>
        <end position="156"/>
    </location>
</feature>
<feature type="transmembrane region" description="Helical" evidence="7">
    <location>
        <begin position="94"/>
        <end position="113"/>
    </location>
</feature>
<feature type="transmembrane region" description="Helical" evidence="7">
    <location>
        <begin position="20"/>
        <end position="42"/>
    </location>
</feature>